<dbReference type="GO" id="GO:0031994">
    <property type="term" value="F:insulin-like growth factor I binding"/>
    <property type="evidence" value="ECO:0007669"/>
    <property type="project" value="TreeGrafter"/>
</dbReference>
<reference evidence="12" key="2">
    <citation type="submission" date="2025-08" db="UniProtKB">
        <authorList>
            <consortium name="Ensembl"/>
        </authorList>
    </citation>
    <scope>IDENTIFICATION</scope>
</reference>
<dbReference type="FunFam" id="4.10.40.20:FF:000001">
    <property type="entry name" value="Insulin-like growth factor binding protein 5"/>
    <property type="match status" value="1"/>
</dbReference>
<feature type="chain" id="PRO_5021337047" description="Insulin-like growth factor-binding protein 1" evidence="10">
    <location>
        <begin position="27"/>
        <end position="303"/>
    </location>
</feature>
<keyword evidence="8" id="KW-0340">Growth factor binding</keyword>
<evidence type="ECO:0000256" key="10">
    <source>
        <dbReference type="SAM" id="SignalP"/>
    </source>
</evidence>
<dbReference type="SUPFAM" id="SSF57610">
    <property type="entry name" value="Thyroglobulin type-1 domain"/>
    <property type="match status" value="1"/>
</dbReference>
<evidence type="ECO:0000256" key="3">
    <source>
        <dbReference type="ARBA" id="ARBA00022525"/>
    </source>
</evidence>
<proteinExistence type="predicted"/>
<dbReference type="InterPro" id="IPR022321">
    <property type="entry name" value="IGFBP_1-6_chordata"/>
</dbReference>
<dbReference type="GO" id="GO:0005615">
    <property type="term" value="C:extracellular space"/>
    <property type="evidence" value="ECO:0007669"/>
    <property type="project" value="TreeGrafter"/>
</dbReference>
<dbReference type="InterPro" id="IPR000716">
    <property type="entry name" value="Thyroglobulin_1"/>
</dbReference>
<sequence>MSGLFLKNVLVAAAVCFSVLVPAALGSLLGSPVLAQEPIRCAPCAPEKLSECPVVAHGCVEVLSEPGCGCCLVCALMTGELCGIYTAPCGYGLRCTPIPGDLQPLHSLIRSQAVCMANPEPERSPIPQNPDQGELDAAETYNASATVSDPGYSLYLHSKPFDPLSAADAQESMKAKVSAIRKKLVEQGPCHMELQRALEKIAKSQQKLGDKLTRFYLPNCDKHGLYKAKQVDIPYLCVCVCTWHWCPIHDSCQCEIISPGCVCVCVCAANIVPTTAPERIMCIQADNLYSTVYTFEHIQLYSL</sequence>
<evidence type="ECO:0000256" key="8">
    <source>
        <dbReference type="ARBA" id="ARBA00023183"/>
    </source>
</evidence>
<dbReference type="PANTHER" id="PTHR11551">
    <property type="entry name" value="INSULIN-LIKE GROWTH FACTOR BINDING PROTEIN"/>
    <property type="match status" value="1"/>
</dbReference>
<dbReference type="Proteomes" id="UP000314982">
    <property type="component" value="Unassembled WGS sequence"/>
</dbReference>
<dbReference type="PROSITE" id="PS51323">
    <property type="entry name" value="IGFBP_N_2"/>
    <property type="match status" value="1"/>
</dbReference>
<comment type="subcellular location">
    <subcellularLocation>
        <location evidence="1">Secreted</location>
    </subcellularLocation>
</comment>
<accession>A0A4W5QE33</accession>
<keyword evidence="5" id="KW-0341">Growth regulation</keyword>
<dbReference type="Gene3D" id="4.10.800.10">
    <property type="entry name" value="Thyroglobulin type-1"/>
    <property type="match status" value="1"/>
</dbReference>
<evidence type="ECO:0000256" key="2">
    <source>
        <dbReference type="ARBA" id="ARBA00013675"/>
    </source>
</evidence>
<evidence type="ECO:0000256" key="7">
    <source>
        <dbReference type="ARBA" id="ARBA00023157"/>
    </source>
</evidence>
<dbReference type="InterPro" id="IPR009030">
    <property type="entry name" value="Growth_fac_rcpt_cys_sf"/>
</dbReference>
<dbReference type="Pfam" id="PF00219">
    <property type="entry name" value="IGFBP"/>
    <property type="match status" value="1"/>
</dbReference>
<dbReference type="InterPro" id="IPR022322">
    <property type="entry name" value="IGFBP1"/>
</dbReference>
<evidence type="ECO:0000256" key="9">
    <source>
        <dbReference type="ARBA" id="ARBA00049694"/>
    </source>
</evidence>
<name>A0A4W5QE33_9TELE</name>
<dbReference type="PRINTS" id="PR01977">
    <property type="entry name" value="IGFBPFAMILY1"/>
</dbReference>
<evidence type="ECO:0000256" key="5">
    <source>
        <dbReference type="ARBA" id="ARBA00022604"/>
    </source>
</evidence>
<protein>
    <recommendedName>
        <fullName evidence="2">Insulin-like growth factor-binding protein 1</fullName>
    </recommendedName>
</protein>
<reference evidence="13" key="1">
    <citation type="submission" date="2018-06" db="EMBL/GenBank/DDBJ databases">
        <title>Genome assembly of Danube salmon.</title>
        <authorList>
            <person name="Macqueen D.J."/>
            <person name="Gundappa M.K."/>
        </authorList>
    </citation>
    <scope>NUCLEOTIDE SEQUENCE [LARGE SCALE GENOMIC DNA]</scope>
</reference>
<keyword evidence="6 10" id="KW-0732">Signal</keyword>
<evidence type="ECO:0000313" key="13">
    <source>
        <dbReference type="Proteomes" id="UP000314982"/>
    </source>
</evidence>
<feature type="signal peptide" evidence="10">
    <location>
        <begin position="1"/>
        <end position="26"/>
    </location>
</feature>
<dbReference type="Gene3D" id="4.10.40.20">
    <property type="match status" value="1"/>
</dbReference>
<dbReference type="Pfam" id="PF00086">
    <property type="entry name" value="Thyroglobulin_1"/>
    <property type="match status" value="1"/>
</dbReference>
<dbReference type="Ensembl" id="ENSHHUT00000074705.1">
    <property type="protein sequence ID" value="ENSHHUP00000072308.1"/>
    <property type="gene ID" value="ENSHHUG00000042446.1"/>
</dbReference>
<reference evidence="12" key="3">
    <citation type="submission" date="2025-09" db="UniProtKB">
        <authorList>
            <consortium name="Ensembl"/>
        </authorList>
    </citation>
    <scope>IDENTIFICATION</scope>
</reference>
<organism evidence="12 13">
    <name type="scientific">Hucho hucho</name>
    <name type="common">huchen</name>
    <dbReference type="NCBI Taxonomy" id="62062"/>
    <lineage>
        <taxon>Eukaryota</taxon>
        <taxon>Metazoa</taxon>
        <taxon>Chordata</taxon>
        <taxon>Craniata</taxon>
        <taxon>Vertebrata</taxon>
        <taxon>Euteleostomi</taxon>
        <taxon>Actinopterygii</taxon>
        <taxon>Neopterygii</taxon>
        <taxon>Teleostei</taxon>
        <taxon>Protacanthopterygii</taxon>
        <taxon>Salmoniformes</taxon>
        <taxon>Salmonidae</taxon>
        <taxon>Salmoninae</taxon>
        <taxon>Hucho</taxon>
    </lineage>
</organism>
<dbReference type="GO" id="GO:0043567">
    <property type="term" value="P:regulation of insulin-like growth factor receptor signaling pathway"/>
    <property type="evidence" value="ECO:0007669"/>
    <property type="project" value="TreeGrafter"/>
</dbReference>
<evidence type="ECO:0000256" key="4">
    <source>
        <dbReference type="ARBA" id="ARBA00022553"/>
    </source>
</evidence>
<dbReference type="SUPFAM" id="SSF57184">
    <property type="entry name" value="Growth factor receptor domain"/>
    <property type="match status" value="1"/>
</dbReference>
<keyword evidence="7" id="KW-1015">Disulfide bond</keyword>
<dbReference type="STRING" id="62062.ENSHHUP00000072308"/>
<evidence type="ECO:0000256" key="1">
    <source>
        <dbReference type="ARBA" id="ARBA00004613"/>
    </source>
</evidence>
<dbReference type="PROSITE" id="PS00222">
    <property type="entry name" value="IGFBP_N_1"/>
    <property type="match status" value="1"/>
</dbReference>
<feature type="domain" description="IGFBP N-terminal" evidence="11">
    <location>
        <begin position="37"/>
        <end position="118"/>
    </location>
</feature>
<dbReference type="PANTHER" id="PTHR11551:SF6">
    <property type="entry name" value="INSULIN-LIKE GROWTH FACTOR-BINDING PROTEIN 1"/>
    <property type="match status" value="1"/>
</dbReference>
<keyword evidence="4" id="KW-0597">Phosphoprotein</keyword>
<evidence type="ECO:0000256" key="6">
    <source>
        <dbReference type="ARBA" id="ARBA00022729"/>
    </source>
</evidence>
<dbReference type="SMART" id="SM00121">
    <property type="entry name" value="IB"/>
    <property type="match status" value="1"/>
</dbReference>
<comment type="subunit">
    <text evidence="9">Binds equally well IGF1 and IGF2. Interacts with integrin ITGA5:ITGB1. Interacts with VHL; this interaction inhibits HIF1A degradation.</text>
</comment>
<dbReference type="AlphaFoldDB" id="A0A4W5QE33"/>
<dbReference type="GeneTree" id="ENSGT00940000157394"/>
<keyword evidence="13" id="KW-1185">Reference proteome</keyword>
<dbReference type="InterPro" id="IPR017891">
    <property type="entry name" value="Insulin_GF-bd_Cys-rich_CS"/>
</dbReference>
<evidence type="ECO:0000313" key="12">
    <source>
        <dbReference type="Ensembl" id="ENSHHUP00000072308.1"/>
    </source>
</evidence>
<dbReference type="InterPro" id="IPR036857">
    <property type="entry name" value="Thyroglobulin_1_sf"/>
</dbReference>
<dbReference type="PRINTS" id="PR01976">
    <property type="entry name" value="IGFBPFAMILY"/>
</dbReference>
<keyword evidence="3" id="KW-0964">Secreted</keyword>
<dbReference type="InterPro" id="IPR000867">
    <property type="entry name" value="IGFBP-like"/>
</dbReference>
<evidence type="ECO:0000259" key="11">
    <source>
        <dbReference type="PROSITE" id="PS51323"/>
    </source>
</evidence>
<dbReference type="GO" id="GO:0031995">
    <property type="term" value="F:insulin-like growth factor II binding"/>
    <property type="evidence" value="ECO:0007669"/>
    <property type="project" value="TreeGrafter"/>
</dbReference>